<dbReference type="PANTHER" id="PTHR24148:SF64">
    <property type="entry name" value="HETEROKARYON INCOMPATIBILITY DOMAIN-CONTAINING PROTEIN"/>
    <property type="match status" value="1"/>
</dbReference>
<organism evidence="1 2">
    <name type="scientific">Glutinoglossum americanum</name>
    <dbReference type="NCBI Taxonomy" id="1670608"/>
    <lineage>
        <taxon>Eukaryota</taxon>
        <taxon>Fungi</taxon>
        <taxon>Dikarya</taxon>
        <taxon>Ascomycota</taxon>
        <taxon>Pezizomycotina</taxon>
        <taxon>Geoglossomycetes</taxon>
        <taxon>Geoglossales</taxon>
        <taxon>Geoglossaceae</taxon>
        <taxon>Glutinoglossum</taxon>
    </lineage>
</organism>
<dbReference type="Proteomes" id="UP000698800">
    <property type="component" value="Unassembled WGS sequence"/>
</dbReference>
<accession>A0A9P8L5J1</accession>
<sequence>MYCCIPRTLGLKATTTDVIEEAGLLWDPPTGDINSSSRAGLTAICHNQRVLRSWEKVCKVRAGRTYFNGELILEVFWQAMSASHHPGGYWETRSQFHQWDWDQGIFHVFRWLGLFSLGRFSEMLILAVVILRILHNLLLCGLVSPVGHFRRAVTPAIHRRVFWTEKGFVGLGPSFMQPNDTVGVFHGGRLPLVLRPRGREWKLIGDAYVHGFMQGEVFNEAIDKTF</sequence>
<dbReference type="PANTHER" id="PTHR24148">
    <property type="entry name" value="ANKYRIN REPEAT DOMAIN-CONTAINING PROTEIN 39 HOMOLOG-RELATED"/>
    <property type="match status" value="1"/>
</dbReference>
<evidence type="ECO:0000313" key="2">
    <source>
        <dbReference type="Proteomes" id="UP000698800"/>
    </source>
</evidence>
<dbReference type="AlphaFoldDB" id="A0A9P8L5J1"/>
<name>A0A9P8L5J1_9PEZI</name>
<proteinExistence type="predicted"/>
<protein>
    <submittedName>
        <fullName evidence="1">Uncharacterized protein</fullName>
    </submittedName>
</protein>
<dbReference type="InterPro" id="IPR052895">
    <property type="entry name" value="HetReg/Transcr_Mod"/>
</dbReference>
<evidence type="ECO:0000313" key="1">
    <source>
        <dbReference type="EMBL" id="KAH0543166.1"/>
    </source>
</evidence>
<dbReference type="OrthoDB" id="5430496at2759"/>
<keyword evidence="2" id="KW-1185">Reference proteome</keyword>
<reference evidence="1" key="1">
    <citation type="submission" date="2021-03" db="EMBL/GenBank/DDBJ databases">
        <title>Comparative genomics and phylogenomic investigation of the class Geoglossomycetes provide insights into ecological specialization and systematics.</title>
        <authorList>
            <person name="Melie T."/>
            <person name="Pirro S."/>
            <person name="Miller A.N."/>
            <person name="Quandt A."/>
        </authorList>
    </citation>
    <scope>NUCLEOTIDE SEQUENCE</scope>
    <source>
        <strain evidence="1">GBOQ0MN5Z8</strain>
    </source>
</reference>
<dbReference type="EMBL" id="JAGHQL010000038">
    <property type="protein sequence ID" value="KAH0543166.1"/>
    <property type="molecule type" value="Genomic_DNA"/>
</dbReference>
<comment type="caution">
    <text evidence="1">The sequence shown here is derived from an EMBL/GenBank/DDBJ whole genome shotgun (WGS) entry which is preliminary data.</text>
</comment>
<gene>
    <name evidence="1" type="ORF">FGG08_002511</name>
</gene>
<dbReference type="Pfam" id="PF26639">
    <property type="entry name" value="Het-6_barrel"/>
    <property type="match status" value="1"/>
</dbReference>